<accession>A0ABS8UT44</accession>
<feature type="non-terminal residue" evidence="1">
    <location>
        <position position="1"/>
    </location>
</feature>
<protein>
    <submittedName>
        <fullName evidence="1">Uncharacterized protein</fullName>
    </submittedName>
</protein>
<evidence type="ECO:0000313" key="2">
    <source>
        <dbReference type="Proteomes" id="UP000823775"/>
    </source>
</evidence>
<gene>
    <name evidence="1" type="ORF">HAX54_021571</name>
</gene>
<sequence>IIYMFTLIDDVRLDIVNKLLVVNSYRSCGKMKVVSEVELLPRVIPLQRDHSHCSEEIEEKGLKNDSRCEVRRVRESWLGAMAGVVHQPLNFREICTKVSAMNGVGRQVPIFGDENFTHTLAI</sequence>
<dbReference type="EMBL" id="JACEIK010002590">
    <property type="protein sequence ID" value="MCD9637967.1"/>
    <property type="molecule type" value="Genomic_DNA"/>
</dbReference>
<keyword evidence="2" id="KW-1185">Reference proteome</keyword>
<reference evidence="1 2" key="1">
    <citation type="journal article" date="2021" name="BMC Genomics">
        <title>Datura genome reveals duplications of psychoactive alkaloid biosynthetic genes and high mutation rate following tissue culture.</title>
        <authorList>
            <person name="Rajewski A."/>
            <person name="Carter-House D."/>
            <person name="Stajich J."/>
            <person name="Litt A."/>
        </authorList>
    </citation>
    <scope>NUCLEOTIDE SEQUENCE [LARGE SCALE GENOMIC DNA]</scope>
    <source>
        <strain evidence="1">AR-01</strain>
    </source>
</reference>
<comment type="caution">
    <text evidence="1">The sequence shown here is derived from an EMBL/GenBank/DDBJ whole genome shotgun (WGS) entry which is preliminary data.</text>
</comment>
<organism evidence="1 2">
    <name type="scientific">Datura stramonium</name>
    <name type="common">Jimsonweed</name>
    <name type="synonym">Common thornapple</name>
    <dbReference type="NCBI Taxonomy" id="4076"/>
    <lineage>
        <taxon>Eukaryota</taxon>
        <taxon>Viridiplantae</taxon>
        <taxon>Streptophyta</taxon>
        <taxon>Embryophyta</taxon>
        <taxon>Tracheophyta</taxon>
        <taxon>Spermatophyta</taxon>
        <taxon>Magnoliopsida</taxon>
        <taxon>eudicotyledons</taxon>
        <taxon>Gunneridae</taxon>
        <taxon>Pentapetalae</taxon>
        <taxon>asterids</taxon>
        <taxon>lamiids</taxon>
        <taxon>Solanales</taxon>
        <taxon>Solanaceae</taxon>
        <taxon>Solanoideae</taxon>
        <taxon>Datureae</taxon>
        <taxon>Datura</taxon>
    </lineage>
</organism>
<dbReference type="Proteomes" id="UP000823775">
    <property type="component" value="Unassembled WGS sequence"/>
</dbReference>
<proteinExistence type="predicted"/>
<name>A0ABS8UT44_DATST</name>
<evidence type="ECO:0000313" key="1">
    <source>
        <dbReference type="EMBL" id="MCD9637967.1"/>
    </source>
</evidence>